<gene>
    <name evidence="3" type="ORF">CBR_g22011</name>
</gene>
<name>A0A388L236_CHABU</name>
<dbReference type="Gene3D" id="2.130.10.10">
    <property type="entry name" value="YVTN repeat-like/Quinoprotein amine dehydrogenase"/>
    <property type="match status" value="1"/>
</dbReference>
<keyword evidence="2" id="KW-0472">Membrane</keyword>
<feature type="transmembrane region" description="Helical" evidence="2">
    <location>
        <begin position="195"/>
        <end position="220"/>
    </location>
</feature>
<evidence type="ECO:0000313" key="4">
    <source>
        <dbReference type="Proteomes" id="UP000265515"/>
    </source>
</evidence>
<keyword evidence="2" id="KW-1133">Transmembrane helix</keyword>
<comment type="caution">
    <text evidence="3">The sequence shown here is derived from an EMBL/GenBank/DDBJ whole genome shotgun (WGS) entry which is preliminary data.</text>
</comment>
<dbReference type="Proteomes" id="UP000265515">
    <property type="component" value="Unassembled WGS sequence"/>
</dbReference>
<feature type="compositionally biased region" description="Polar residues" evidence="1">
    <location>
        <begin position="354"/>
        <end position="367"/>
    </location>
</feature>
<feature type="region of interest" description="Disordered" evidence="1">
    <location>
        <begin position="350"/>
        <end position="374"/>
    </location>
</feature>
<evidence type="ECO:0000256" key="2">
    <source>
        <dbReference type="SAM" id="Phobius"/>
    </source>
</evidence>
<dbReference type="Gramene" id="GBG76263">
    <property type="protein sequence ID" value="GBG76263"/>
    <property type="gene ID" value="CBR_g22011"/>
</dbReference>
<evidence type="ECO:0000313" key="3">
    <source>
        <dbReference type="EMBL" id="GBG76263.1"/>
    </source>
</evidence>
<proteinExistence type="predicted"/>
<accession>A0A388L236</accession>
<dbReference type="EMBL" id="BFEA01000241">
    <property type="protein sequence ID" value="GBG76263.1"/>
    <property type="molecule type" value="Genomic_DNA"/>
</dbReference>
<organism evidence="3 4">
    <name type="scientific">Chara braunii</name>
    <name type="common">Braun's stonewort</name>
    <dbReference type="NCBI Taxonomy" id="69332"/>
    <lineage>
        <taxon>Eukaryota</taxon>
        <taxon>Viridiplantae</taxon>
        <taxon>Streptophyta</taxon>
        <taxon>Charophyceae</taxon>
        <taxon>Charales</taxon>
        <taxon>Characeae</taxon>
        <taxon>Chara</taxon>
    </lineage>
</organism>
<dbReference type="OrthoDB" id="276388at2759"/>
<keyword evidence="2" id="KW-0812">Transmembrane</keyword>
<dbReference type="InterPro" id="IPR015943">
    <property type="entry name" value="WD40/YVTN_repeat-like_dom_sf"/>
</dbReference>
<keyword evidence="4" id="KW-1185">Reference proteome</keyword>
<reference evidence="3 4" key="1">
    <citation type="journal article" date="2018" name="Cell">
        <title>The Chara Genome: Secondary Complexity and Implications for Plant Terrestrialization.</title>
        <authorList>
            <person name="Nishiyama T."/>
            <person name="Sakayama H."/>
            <person name="Vries J.D."/>
            <person name="Buschmann H."/>
            <person name="Saint-Marcoux D."/>
            <person name="Ullrich K.K."/>
            <person name="Haas F.B."/>
            <person name="Vanderstraeten L."/>
            <person name="Becker D."/>
            <person name="Lang D."/>
            <person name="Vosolsobe S."/>
            <person name="Rombauts S."/>
            <person name="Wilhelmsson P.K.I."/>
            <person name="Janitza P."/>
            <person name="Kern R."/>
            <person name="Heyl A."/>
            <person name="Rumpler F."/>
            <person name="Villalobos L.I.A.C."/>
            <person name="Clay J.M."/>
            <person name="Skokan R."/>
            <person name="Toyoda A."/>
            <person name="Suzuki Y."/>
            <person name="Kagoshima H."/>
            <person name="Schijlen E."/>
            <person name="Tajeshwar N."/>
            <person name="Catarino B."/>
            <person name="Hetherington A.J."/>
            <person name="Saltykova A."/>
            <person name="Bonnot C."/>
            <person name="Breuninger H."/>
            <person name="Symeonidi A."/>
            <person name="Radhakrishnan G.V."/>
            <person name="Van Nieuwerburgh F."/>
            <person name="Deforce D."/>
            <person name="Chang C."/>
            <person name="Karol K.G."/>
            <person name="Hedrich R."/>
            <person name="Ulvskov P."/>
            <person name="Glockner G."/>
            <person name="Delwiche C.F."/>
            <person name="Petrasek J."/>
            <person name="Van de Peer Y."/>
            <person name="Friml J."/>
            <person name="Beilby M."/>
            <person name="Dolan L."/>
            <person name="Kohara Y."/>
            <person name="Sugano S."/>
            <person name="Fujiyama A."/>
            <person name="Delaux P.-M."/>
            <person name="Quint M."/>
            <person name="TheiBen G."/>
            <person name="Hagemann M."/>
            <person name="Harholt J."/>
            <person name="Dunand C."/>
            <person name="Zachgo S."/>
            <person name="Langdale J."/>
            <person name="Maumus F."/>
            <person name="Straeten D.V.D."/>
            <person name="Gould S.B."/>
            <person name="Rensing S.A."/>
        </authorList>
    </citation>
    <scope>NUCLEOTIDE SEQUENCE [LARGE SCALE GENOMIC DNA]</scope>
    <source>
        <strain evidence="3 4">S276</strain>
    </source>
</reference>
<sequence>MNLSLSDGGKATVVMNLSLSDGGKAPLERWIGPDRSFTGLQDSSDDPRAVRFNEPFVSSAAISADGEHLYVADRQNSVMRRVISRAYRAGIDIRWVPLTSDGCHLFVSEFAGGSLHLVRFKYSGGPVISVRSVAAARRTDRGSGFLLLGMAISPDDDVLYIGRAMYYILELGVNTSALPPCTPPHPPERHRSVRIWIALGVVCAVLVVALCTLSYLVLAVPRETVWIPRRRSLKRAASLGFSTKRLPGSRGTADVYKGRLGSSQVVGLQEDGRASPLGGQVPAVPREKLDVLSTLRHSHLCSIIGWQQQRPPVLPPPPPPSRIIAPPYDGIHFASGLRSQKRAQWLLQPGCDSSHASGSRRAMSSQLREGGAEGMRAKQPYFLGQKNENVVERMGSSACSNGVAAACTEEEPGAALELKTGPYGFPQAPVFLKGKVVTGFGRGGKLLGVPTGGAAGQSIRGVTSGPPEAGIGEAMKQKYACRPELRDDNRNGSG</sequence>
<evidence type="ECO:0000256" key="1">
    <source>
        <dbReference type="SAM" id="MobiDB-lite"/>
    </source>
</evidence>
<dbReference type="SUPFAM" id="SSF75011">
    <property type="entry name" value="3-carboxy-cis,cis-mucoante lactonizing enzyme"/>
    <property type="match status" value="1"/>
</dbReference>
<protein>
    <submittedName>
        <fullName evidence="3">Uncharacterized protein</fullName>
    </submittedName>
</protein>
<dbReference type="AlphaFoldDB" id="A0A388L236"/>